<sequence>MVLPQRLTSFPWTIGENKLIGLIGRNGAGKTTLLKLISGYLLPSAGTIMVFGEPPLTI</sequence>
<dbReference type="RefSeq" id="WP_083813809.1">
    <property type="nucleotide sequence ID" value="NZ_AFCE01000053.1"/>
</dbReference>
<evidence type="ECO:0000256" key="1">
    <source>
        <dbReference type="ARBA" id="ARBA00022741"/>
    </source>
</evidence>
<dbReference type="InterPro" id="IPR027417">
    <property type="entry name" value="P-loop_NTPase"/>
</dbReference>
<dbReference type="Proteomes" id="UP000825179">
    <property type="component" value="Chromosome"/>
</dbReference>
<dbReference type="AlphaFoldDB" id="A0A8X8I721"/>
<dbReference type="SUPFAM" id="SSF52540">
    <property type="entry name" value="P-loop containing nucleoside triphosphate hydrolases"/>
    <property type="match status" value="1"/>
</dbReference>
<dbReference type="KEGG" id="cthu:HUR95_08410"/>
<name>A0A8X8I721_CALTT</name>
<keyword evidence="1" id="KW-0547">Nucleotide-binding</keyword>
<organism evidence="4 5">
    <name type="scientific">Caldalkalibacillus thermarum (strain TA2.A1)</name>
    <dbReference type="NCBI Taxonomy" id="986075"/>
    <lineage>
        <taxon>Bacteria</taxon>
        <taxon>Bacillati</taxon>
        <taxon>Bacillota</taxon>
        <taxon>Bacilli</taxon>
        <taxon>Bacillales</taxon>
        <taxon>Bacillaceae</taxon>
        <taxon>Caldalkalibacillus</taxon>
    </lineage>
</organism>
<keyword evidence="2 4" id="KW-0067">ATP-binding</keyword>
<reference evidence="4 5" key="1">
    <citation type="journal article" date="2020" name="Extremophiles">
        <title>Genomic analysis of Caldalkalibacillus thermarum TA2.A1 reveals aerobic alkaliphilic metabolism and evolutionary hallmarks linking alkaliphilic bacteria and plant life.</title>
        <authorList>
            <person name="de Jong S.I."/>
            <person name="van den Broek M.A."/>
            <person name="Merkel A.Y."/>
            <person name="de la Torre Cortes P."/>
            <person name="Kalamorz F."/>
            <person name="Cook G.M."/>
            <person name="van Loosdrecht M.C.M."/>
            <person name="McMillan D.G.G."/>
        </authorList>
    </citation>
    <scope>NUCLEOTIDE SEQUENCE [LARGE SCALE GENOMIC DNA]</scope>
    <source>
        <strain evidence="4 5">TA2.A1</strain>
    </source>
</reference>
<feature type="domain" description="ABC transporter" evidence="3">
    <location>
        <begin position="10"/>
        <end position="54"/>
    </location>
</feature>
<proteinExistence type="predicted"/>
<dbReference type="PANTHER" id="PTHR43158:SF2">
    <property type="entry name" value="SKFA PEPTIDE EXPORT ATP-BINDING PROTEIN SKFE"/>
    <property type="match status" value="1"/>
</dbReference>
<dbReference type="PANTHER" id="PTHR43158">
    <property type="entry name" value="SKFA PEPTIDE EXPORT ATP-BINDING PROTEIN SKFE"/>
    <property type="match status" value="1"/>
</dbReference>
<evidence type="ECO:0000313" key="5">
    <source>
        <dbReference type="Proteomes" id="UP000825179"/>
    </source>
</evidence>
<dbReference type="EMBL" id="CP082237">
    <property type="protein sequence ID" value="QZT35211.1"/>
    <property type="molecule type" value="Genomic_DNA"/>
</dbReference>
<dbReference type="GO" id="GO:0016887">
    <property type="term" value="F:ATP hydrolysis activity"/>
    <property type="evidence" value="ECO:0007669"/>
    <property type="project" value="InterPro"/>
</dbReference>
<dbReference type="InterPro" id="IPR003439">
    <property type="entry name" value="ABC_transporter-like_ATP-bd"/>
</dbReference>
<gene>
    <name evidence="4" type="ORF">HUR95_08410</name>
</gene>
<dbReference type="Pfam" id="PF00005">
    <property type="entry name" value="ABC_tran"/>
    <property type="match status" value="1"/>
</dbReference>
<accession>A0A8X8I721</accession>
<dbReference type="Gene3D" id="3.40.50.300">
    <property type="entry name" value="P-loop containing nucleotide triphosphate hydrolases"/>
    <property type="match status" value="1"/>
</dbReference>
<keyword evidence="5" id="KW-1185">Reference proteome</keyword>
<protein>
    <submittedName>
        <fullName evidence="4">ATP-binding cassette domain-containing protein</fullName>
    </submittedName>
</protein>
<dbReference type="GO" id="GO:0005524">
    <property type="term" value="F:ATP binding"/>
    <property type="evidence" value="ECO:0007669"/>
    <property type="project" value="UniProtKB-KW"/>
</dbReference>
<dbReference type="OrthoDB" id="9804819at2"/>
<evidence type="ECO:0000256" key="2">
    <source>
        <dbReference type="ARBA" id="ARBA00022840"/>
    </source>
</evidence>
<evidence type="ECO:0000313" key="4">
    <source>
        <dbReference type="EMBL" id="QZT35211.1"/>
    </source>
</evidence>
<evidence type="ECO:0000259" key="3">
    <source>
        <dbReference type="Pfam" id="PF00005"/>
    </source>
</evidence>